<sequence length="56" mass="6165">TAQGHKEIVELLIFNGVDANASDPQVREKSIEMYEVADLLRKHGAKTGEELKAEGK</sequence>
<evidence type="ECO:0000313" key="1">
    <source>
        <dbReference type="EMBL" id="SVC81135.1"/>
    </source>
</evidence>
<dbReference type="AlphaFoldDB" id="A0A382Q874"/>
<protein>
    <recommendedName>
        <fullName evidence="2">Ankyrin repeat domain-containing protein</fullName>
    </recommendedName>
</protein>
<feature type="non-terminal residue" evidence="1">
    <location>
        <position position="1"/>
    </location>
</feature>
<proteinExistence type="predicted"/>
<accession>A0A382Q874</accession>
<reference evidence="1" key="1">
    <citation type="submission" date="2018-05" db="EMBL/GenBank/DDBJ databases">
        <authorList>
            <person name="Lanie J.A."/>
            <person name="Ng W.-L."/>
            <person name="Kazmierczak K.M."/>
            <person name="Andrzejewski T.M."/>
            <person name="Davidsen T.M."/>
            <person name="Wayne K.J."/>
            <person name="Tettelin H."/>
            <person name="Glass J.I."/>
            <person name="Rusch D."/>
            <person name="Podicherti R."/>
            <person name="Tsui H.-C.T."/>
            <person name="Winkler M.E."/>
        </authorList>
    </citation>
    <scope>NUCLEOTIDE SEQUENCE</scope>
</reference>
<dbReference type="EMBL" id="UINC01112296">
    <property type="protein sequence ID" value="SVC81135.1"/>
    <property type="molecule type" value="Genomic_DNA"/>
</dbReference>
<organism evidence="1">
    <name type="scientific">marine metagenome</name>
    <dbReference type="NCBI Taxonomy" id="408172"/>
    <lineage>
        <taxon>unclassified sequences</taxon>
        <taxon>metagenomes</taxon>
        <taxon>ecological metagenomes</taxon>
    </lineage>
</organism>
<name>A0A382Q874_9ZZZZ</name>
<evidence type="ECO:0008006" key="2">
    <source>
        <dbReference type="Google" id="ProtNLM"/>
    </source>
</evidence>
<gene>
    <name evidence="1" type="ORF">METZ01_LOCUS333989</name>
</gene>